<dbReference type="FunFam" id="2.40.420.20:FF:000006">
    <property type="entry name" value="RND family efflux transporter MFP subunit"/>
    <property type="match status" value="1"/>
</dbReference>
<dbReference type="Pfam" id="PF25975">
    <property type="entry name" value="CzcB_C"/>
    <property type="match status" value="1"/>
</dbReference>
<dbReference type="GO" id="GO:0015679">
    <property type="term" value="P:plasma membrane copper ion transport"/>
    <property type="evidence" value="ECO:0007669"/>
    <property type="project" value="TreeGrafter"/>
</dbReference>
<dbReference type="InterPro" id="IPR058649">
    <property type="entry name" value="CzcB_C"/>
</dbReference>
<dbReference type="Gene3D" id="2.40.30.170">
    <property type="match status" value="1"/>
</dbReference>
<accession>A0A7Z0MN70</accession>
<evidence type="ECO:0000256" key="3">
    <source>
        <dbReference type="ARBA" id="ARBA00022833"/>
    </source>
</evidence>
<evidence type="ECO:0000256" key="5">
    <source>
        <dbReference type="ARBA" id="ARBA00058766"/>
    </source>
</evidence>
<keyword evidence="3" id="KW-0862">Zinc</keyword>
<feature type="domain" description="CzcB-like C-terminal circularly permuted SH3-like" evidence="9">
    <location>
        <begin position="299"/>
        <end position="357"/>
    </location>
</feature>
<name>A0A7Z0MN70_9GAMM</name>
<gene>
    <name evidence="10" type="ORF">H0A75_02865</name>
</gene>
<dbReference type="Proteomes" id="UP000537890">
    <property type="component" value="Unassembled WGS sequence"/>
</dbReference>
<sequence length="370" mass="41340">MAVGRLGFGGLTWVMDRRLAFDMNTSRQGLQLRPRRIWCSKGQKLTEQLNTFTVDSYRRQLIGVTTSEVLCQNLIKTIHAGARVNYDESRLSDINLKYDGWIGTLNADFVGKPINKGEQLFTIYNPELVSAQDEYLSSIQRKDAGPYSLQKAARARLSRWDISSAEIRALAKRGKVSEYLPILAPQNGTIIEKNIVAGAAVKAGMRLLRLADLSKVWVEGEVYETELPWIKPGMTAEVSFPDMPEQTYTAEVSFIEPVLNTETRTATVRVELANPEGLLRPGMYARLNLQIDLGERFGVPEQAVIYAGEQRVVFVDLGEGRLQPRKIKTGLRNEDFIEVLEGLEPGDVVVTSGNFLIAAESKFKSGLAQW</sequence>
<dbReference type="GO" id="GO:0016020">
    <property type="term" value="C:membrane"/>
    <property type="evidence" value="ECO:0007669"/>
    <property type="project" value="InterPro"/>
</dbReference>
<dbReference type="FunFam" id="2.40.30.170:FF:000010">
    <property type="entry name" value="Efflux RND transporter periplasmic adaptor subunit"/>
    <property type="match status" value="1"/>
</dbReference>
<dbReference type="GO" id="GO:0046686">
    <property type="term" value="P:response to cadmium ion"/>
    <property type="evidence" value="ECO:0007669"/>
    <property type="project" value="UniProtKB-KW"/>
</dbReference>
<dbReference type="Gene3D" id="2.40.420.20">
    <property type="match status" value="1"/>
</dbReference>
<evidence type="ECO:0000256" key="2">
    <source>
        <dbReference type="ARBA" id="ARBA00022448"/>
    </source>
</evidence>
<organism evidence="10 11">
    <name type="scientific">Candidatus Methanofishera endochildressiae</name>
    <dbReference type="NCBI Taxonomy" id="2738884"/>
    <lineage>
        <taxon>Bacteria</taxon>
        <taxon>Pseudomonadati</taxon>
        <taxon>Pseudomonadota</taxon>
        <taxon>Gammaproteobacteria</taxon>
        <taxon>Candidatus Methanofishera</taxon>
    </lineage>
</organism>
<dbReference type="GO" id="GO:0060003">
    <property type="term" value="P:copper ion export"/>
    <property type="evidence" value="ECO:0007669"/>
    <property type="project" value="TreeGrafter"/>
</dbReference>
<dbReference type="InterPro" id="IPR058790">
    <property type="entry name" value="BSH_CusB"/>
</dbReference>
<dbReference type="NCBIfam" id="TIGR01730">
    <property type="entry name" value="RND_mfp"/>
    <property type="match status" value="1"/>
</dbReference>
<evidence type="ECO:0000313" key="10">
    <source>
        <dbReference type="EMBL" id="NYT46736.1"/>
    </source>
</evidence>
<reference evidence="10 11" key="1">
    <citation type="submission" date="2020-05" db="EMBL/GenBank/DDBJ databases">
        <title>Horizontal transmission and recombination maintain forever young bacterial symbiont genomes.</title>
        <authorList>
            <person name="Russell S.L."/>
            <person name="Pepper-Tunick E."/>
            <person name="Svedberg J."/>
            <person name="Byrne A."/>
            <person name="Ruelas Castillo J."/>
            <person name="Vollmers C."/>
            <person name="Beinart R.A."/>
            <person name="Corbett-Detig R."/>
        </authorList>
    </citation>
    <scope>NUCLEOTIDE SEQUENCE [LARGE SCALE GENOMIC DNA]</scope>
    <source>
        <strain evidence="10">4727-3</strain>
    </source>
</reference>
<comment type="function">
    <text evidence="5">CzcA and CzcB together would act in zinc efflux nearly as effectively as the complete czc efflux system (CzcABC). The CzcB protein is thought to funnel zinc cations to the CzcA transport protein.</text>
</comment>
<feature type="domain" description="CusB-like beta-barrel" evidence="8">
    <location>
        <begin position="215"/>
        <end position="290"/>
    </location>
</feature>
<dbReference type="InterPro" id="IPR006143">
    <property type="entry name" value="RND_pump_MFP"/>
</dbReference>
<dbReference type="AlphaFoldDB" id="A0A7Z0MN70"/>
<evidence type="ECO:0000259" key="7">
    <source>
        <dbReference type="Pfam" id="PF25919"/>
    </source>
</evidence>
<dbReference type="GO" id="GO:0046914">
    <property type="term" value="F:transition metal ion binding"/>
    <property type="evidence" value="ECO:0007669"/>
    <property type="project" value="TreeGrafter"/>
</dbReference>
<evidence type="ECO:0000256" key="4">
    <source>
        <dbReference type="ARBA" id="ARBA00043263"/>
    </source>
</evidence>
<dbReference type="GO" id="GO:0022857">
    <property type="term" value="F:transmembrane transporter activity"/>
    <property type="evidence" value="ECO:0007669"/>
    <property type="project" value="InterPro"/>
</dbReference>
<evidence type="ECO:0000313" key="11">
    <source>
        <dbReference type="Proteomes" id="UP000537890"/>
    </source>
</evidence>
<feature type="domain" description="CusB-like three alpha-helical bundle" evidence="6">
    <location>
        <begin position="127"/>
        <end position="177"/>
    </location>
</feature>
<dbReference type="InterPro" id="IPR058791">
    <property type="entry name" value="3HB_CusB"/>
</dbReference>
<dbReference type="Pfam" id="PF25869">
    <property type="entry name" value="3HB_CusB"/>
    <property type="match status" value="1"/>
</dbReference>
<dbReference type="Pfam" id="PF25954">
    <property type="entry name" value="Beta-barrel_RND_2"/>
    <property type="match status" value="1"/>
</dbReference>
<dbReference type="GO" id="GO:0030288">
    <property type="term" value="C:outer membrane-bounded periplasmic space"/>
    <property type="evidence" value="ECO:0007669"/>
    <property type="project" value="TreeGrafter"/>
</dbReference>
<dbReference type="Pfam" id="PF25919">
    <property type="entry name" value="BSH_CusB"/>
    <property type="match status" value="1"/>
</dbReference>
<keyword evidence="4" id="KW-0105">Cadmium resistance</keyword>
<evidence type="ECO:0000259" key="6">
    <source>
        <dbReference type="Pfam" id="PF25869"/>
    </source>
</evidence>
<proteinExistence type="inferred from homology"/>
<dbReference type="PANTHER" id="PTHR30097:SF15">
    <property type="entry name" value="CATION EFFLUX SYSTEM PROTEIN CUSB"/>
    <property type="match status" value="1"/>
</dbReference>
<dbReference type="EMBL" id="JACCHS010000034">
    <property type="protein sequence ID" value="NYT46736.1"/>
    <property type="molecule type" value="Genomic_DNA"/>
</dbReference>
<dbReference type="InterPro" id="IPR058792">
    <property type="entry name" value="Beta-barrel_RND_2"/>
</dbReference>
<keyword evidence="2" id="KW-0813">Transport</keyword>
<comment type="similarity">
    <text evidence="1">Belongs to the membrane fusion protein (MFP) (TC 8.A.1) family.</text>
</comment>
<protein>
    <submittedName>
        <fullName evidence="10">Efflux RND transporter periplasmic adaptor subunit</fullName>
    </submittedName>
</protein>
<feature type="domain" description="CusB-like barrel-sandwich hybrid" evidence="7">
    <location>
        <begin position="95"/>
        <end position="210"/>
    </location>
</feature>
<evidence type="ECO:0000259" key="9">
    <source>
        <dbReference type="Pfam" id="PF25975"/>
    </source>
</evidence>
<evidence type="ECO:0000256" key="1">
    <source>
        <dbReference type="ARBA" id="ARBA00009477"/>
    </source>
</evidence>
<dbReference type="PANTHER" id="PTHR30097">
    <property type="entry name" value="CATION EFFLUX SYSTEM PROTEIN CUSB"/>
    <property type="match status" value="1"/>
</dbReference>
<evidence type="ECO:0000259" key="8">
    <source>
        <dbReference type="Pfam" id="PF25954"/>
    </source>
</evidence>
<dbReference type="Gene3D" id="6.10.140.730">
    <property type="match status" value="1"/>
</dbReference>
<comment type="caution">
    <text evidence="10">The sequence shown here is derived from an EMBL/GenBank/DDBJ whole genome shotgun (WGS) entry which is preliminary data.</text>
</comment>
<dbReference type="SUPFAM" id="SSF111369">
    <property type="entry name" value="HlyD-like secretion proteins"/>
    <property type="match status" value="1"/>
</dbReference>
<dbReference type="InterPro" id="IPR051909">
    <property type="entry name" value="MFP_Cation_Efflux"/>
</dbReference>